<keyword evidence="4" id="KW-1185">Reference proteome</keyword>
<proteinExistence type="predicted"/>
<gene>
    <name evidence="3" type="ORF">FCN18_33280</name>
</gene>
<feature type="compositionally biased region" description="Gly residues" evidence="1">
    <location>
        <begin position="385"/>
        <end position="396"/>
    </location>
</feature>
<feature type="transmembrane region" description="Helical" evidence="2">
    <location>
        <begin position="243"/>
        <end position="264"/>
    </location>
</feature>
<keyword evidence="2" id="KW-0472">Membrane</keyword>
<comment type="caution">
    <text evidence="3">The sequence shown here is derived from an EMBL/GenBank/DDBJ whole genome shotgun (WGS) entry which is preliminary data.</text>
</comment>
<accession>A0ABY2RUZ6</accession>
<sequence length="476" mass="45851">MPSPCDIPGVNLVCDAAGDAASNVAASAFTSMAESAGTWAGEMVVHAMTWWVQTPSVDPNTDAVRTAQQWTLPIVGFMLVGSVLWQCARLIVSRKKDPLLNIGIGLVRYTVIVTIGLVVLAGAIQAGDALASAMMNNAAENFGNRMKGLMTREIIQNPFGLLVLGLLLGLIALVQWIIGFLRQAGILILAAMIPLAASGSLNDSTKTWWPKLATASLALVAYKPMAAFIYMIGFTFMGEGQDLATVMVGVMVLFLALFALPALLKFFSWAETRVSGGGGGGAAFAGAAGAVAMAASGGGGGSSSAPAMASAMQATGPGSQGGSAGAFGAIPGAPSGSSGSSGASGAASSPGGGPGSGPAGGGTSTSPSHSSATGGSTPGAAGESGAQGSGQPGSGGATTPLSTPSPAPSGAPAASATGSPGASPAATSGASGAAAGGAAAAGPAGAAVTAGQQGYQATQAAANEMTSSQDDEGGQR</sequence>
<evidence type="ECO:0000313" key="4">
    <source>
        <dbReference type="Proteomes" id="UP000309992"/>
    </source>
</evidence>
<feature type="region of interest" description="Disordered" evidence="1">
    <location>
        <begin position="304"/>
        <end position="476"/>
    </location>
</feature>
<feature type="transmembrane region" description="Helical" evidence="2">
    <location>
        <begin position="159"/>
        <end position="178"/>
    </location>
</feature>
<feature type="transmembrane region" description="Helical" evidence="2">
    <location>
        <begin position="213"/>
        <end position="237"/>
    </location>
</feature>
<dbReference type="Proteomes" id="UP000309992">
    <property type="component" value="Unassembled WGS sequence"/>
</dbReference>
<feature type="transmembrane region" description="Helical" evidence="2">
    <location>
        <begin position="70"/>
        <end position="92"/>
    </location>
</feature>
<protein>
    <recommendedName>
        <fullName evidence="5">Type IV secretion system protein</fullName>
    </recommendedName>
</protein>
<dbReference type="RefSeq" id="WP_137096991.1">
    <property type="nucleotide sequence ID" value="NZ_SWMS01000030.1"/>
</dbReference>
<name>A0ABY2RUZ6_9PSEU</name>
<evidence type="ECO:0008006" key="5">
    <source>
        <dbReference type="Google" id="ProtNLM"/>
    </source>
</evidence>
<organism evidence="3 4">
    <name type="scientific">Prauserella endophytica</name>
    <dbReference type="NCBI Taxonomy" id="1592324"/>
    <lineage>
        <taxon>Bacteria</taxon>
        <taxon>Bacillati</taxon>
        <taxon>Actinomycetota</taxon>
        <taxon>Actinomycetes</taxon>
        <taxon>Pseudonocardiales</taxon>
        <taxon>Pseudonocardiaceae</taxon>
        <taxon>Prauserella</taxon>
        <taxon>Prauserella coralliicola group</taxon>
    </lineage>
</organism>
<feature type="transmembrane region" description="Helical" evidence="2">
    <location>
        <begin position="184"/>
        <end position="201"/>
    </location>
</feature>
<feature type="transmembrane region" description="Helical" evidence="2">
    <location>
        <begin position="112"/>
        <end position="138"/>
    </location>
</feature>
<evidence type="ECO:0000313" key="3">
    <source>
        <dbReference type="EMBL" id="TKG61515.1"/>
    </source>
</evidence>
<feature type="compositionally biased region" description="Gly residues" evidence="1">
    <location>
        <begin position="350"/>
        <end position="363"/>
    </location>
</feature>
<dbReference type="EMBL" id="SWMS01000030">
    <property type="protein sequence ID" value="TKG61515.1"/>
    <property type="molecule type" value="Genomic_DNA"/>
</dbReference>
<evidence type="ECO:0000256" key="1">
    <source>
        <dbReference type="SAM" id="MobiDB-lite"/>
    </source>
</evidence>
<keyword evidence="2" id="KW-0812">Transmembrane</keyword>
<feature type="compositionally biased region" description="Low complexity" evidence="1">
    <location>
        <begin position="364"/>
        <end position="384"/>
    </location>
</feature>
<keyword evidence="2" id="KW-1133">Transmembrane helix</keyword>
<feature type="compositionally biased region" description="Low complexity" evidence="1">
    <location>
        <begin position="304"/>
        <end position="317"/>
    </location>
</feature>
<evidence type="ECO:0000256" key="2">
    <source>
        <dbReference type="SAM" id="Phobius"/>
    </source>
</evidence>
<reference evidence="3 4" key="1">
    <citation type="journal article" date="2015" name="Antonie Van Leeuwenhoek">
        <title>Prauserella endophytica sp. nov., an endophytic actinobacterium isolated from Tamarix taklamakanensis.</title>
        <authorList>
            <person name="Liu J.M."/>
            <person name="Habden X."/>
            <person name="Guo L."/>
            <person name="Tuo L."/>
            <person name="Jiang Z.K."/>
            <person name="Liu S.W."/>
            <person name="Liu X.F."/>
            <person name="Chen L."/>
            <person name="Li R.F."/>
            <person name="Zhang Y.Q."/>
            <person name="Sun C.H."/>
        </authorList>
    </citation>
    <scope>NUCLEOTIDE SEQUENCE [LARGE SCALE GENOMIC DNA]</scope>
    <source>
        <strain evidence="3 4">CGMCC 4.7182</strain>
    </source>
</reference>
<feature type="compositionally biased region" description="Low complexity" evidence="1">
    <location>
        <begin position="326"/>
        <end position="349"/>
    </location>
</feature>
<feature type="compositionally biased region" description="Low complexity" evidence="1">
    <location>
        <begin position="410"/>
        <end position="462"/>
    </location>
</feature>